<reference evidence="3" key="1">
    <citation type="submission" date="2016-11" db="EMBL/GenBank/DDBJ databases">
        <authorList>
            <person name="Varghese N."/>
            <person name="Submissions S."/>
        </authorList>
    </citation>
    <scope>NUCLEOTIDE SEQUENCE [LARGE SCALE GENOMIC DNA]</scope>
    <source>
        <strain evidence="3">C3</strain>
    </source>
</reference>
<gene>
    <name evidence="2" type="ORF">SAMN02910323_0073</name>
</gene>
<accession>A0A1K1QS00</accession>
<dbReference type="RefSeq" id="WP_072306955.1">
    <property type="nucleotide sequence ID" value="NZ_FPJA01000014.1"/>
</dbReference>
<dbReference type="InterPro" id="IPR005546">
    <property type="entry name" value="Autotransporte_beta"/>
</dbReference>
<proteinExistence type="predicted"/>
<organism evidence="2 3">
    <name type="scientific">Selenomonas ruminantium</name>
    <dbReference type="NCBI Taxonomy" id="971"/>
    <lineage>
        <taxon>Bacteria</taxon>
        <taxon>Bacillati</taxon>
        <taxon>Bacillota</taxon>
        <taxon>Negativicutes</taxon>
        <taxon>Selenomonadales</taxon>
        <taxon>Selenomonadaceae</taxon>
        <taxon>Selenomonas</taxon>
    </lineage>
</organism>
<feature type="domain" description="Autotransporter" evidence="1">
    <location>
        <begin position="648"/>
        <end position="916"/>
    </location>
</feature>
<evidence type="ECO:0000313" key="2">
    <source>
        <dbReference type="EMBL" id="SFW62473.1"/>
    </source>
</evidence>
<evidence type="ECO:0000259" key="1">
    <source>
        <dbReference type="PROSITE" id="PS51208"/>
    </source>
</evidence>
<dbReference type="EMBL" id="FPJA01000014">
    <property type="protein sequence ID" value="SFW62473.1"/>
    <property type="molecule type" value="Genomic_DNA"/>
</dbReference>
<protein>
    <submittedName>
        <fullName evidence="2">Autotransporter beta-domain-containing protein</fullName>
    </submittedName>
</protein>
<evidence type="ECO:0000313" key="3">
    <source>
        <dbReference type="Proteomes" id="UP000182958"/>
    </source>
</evidence>
<dbReference type="SUPFAM" id="SSF103515">
    <property type="entry name" value="Autotransporter"/>
    <property type="match status" value="1"/>
</dbReference>
<sequence>MGNHVTDALAGAKFNGVSGVPVNAWESGDIFEGSHLQTAGMMSHRQYSNYTSFMEAELAVMQDLGYAIDRKAYFGYSVYGNNQTLNNTHGFSARNAAGTAYTSAYSEVPLGIGLHVYGAGNTITQSANILTKGTGAAGIRVDGEKNTINVPQSTEIHADGKNGKGVLFAYGRNQNLNLAGKVTASGSGGNAVEFNFGSSTNGAEDEYRGSYIRYERKVDSKTGNITKGTNLALNAMDNNTYNASANELMGEMITHFNLSGKITGGENAIYIGRNAFVKNINVENGAEIKGNIKSEWKHFFEKNGFWDKEVPTSYEVLNEDSGETTTVDGKIEPLYIQYNGQKYVYNQYIPDLVTNLNFNGDIKYSGDITGKENMKINVTGGKLTYGGTADVVNVKVEEDAYLYGGTFSVNDMTSKLATGLTDKETGKFINHGTIGAASADTNQVINGKLESDGILEAYAGGKKGQIVVNGTADVNGSIVSATNALPGDTVKVLTAKTVNGTLKNPTNGKPYEASGMLSTTGEVINNDTITVTAQAANNLGEMTAQQAEAYEAMNAMQQSLKGDKRRDEMRSLYSLNANDAKHALTQISASAGLQMVSMVQQSTLASRVISDRLHTAFSMRPVEITVPVNHLADSGKPDAGIKMNMELPMARDNNAWVKFTKNWGELKGGASYHGSAISGGYDRRMNDNWRGGVFLSYQTMGLGTESSSANIYDTRFGVYAGYHKNAADAFIYADYGWVRNKLHRGIGMLGLGAEAKYNANLIEIGGEYKYDLHASDGKIWHVSPYAGLQFSWMNQNAYKENGAGIFNQHVAGMNNTYVAGQIGLELKRYLQRGNYGLRLGVKHAFAGADPELSFRYEGYDGKSYTLRNSQDKTHFLFSLWGETEFAKGWFLSGEAQLQKGAHDKDISASVQFKRVW</sequence>
<dbReference type="PROSITE" id="PS51208">
    <property type="entry name" value="AUTOTRANSPORTER"/>
    <property type="match status" value="1"/>
</dbReference>
<dbReference type="InterPro" id="IPR036709">
    <property type="entry name" value="Autotransporte_beta_dom_sf"/>
</dbReference>
<dbReference type="SMART" id="SM00869">
    <property type="entry name" value="Autotransporter"/>
    <property type="match status" value="1"/>
</dbReference>
<dbReference type="Proteomes" id="UP000182958">
    <property type="component" value="Unassembled WGS sequence"/>
</dbReference>
<dbReference type="Pfam" id="PF03797">
    <property type="entry name" value="Autotransporter"/>
    <property type="match status" value="1"/>
</dbReference>
<dbReference type="AlphaFoldDB" id="A0A1K1QS00"/>
<dbReference type="Gene3D" id="2.40.128.130">
    <property type="entry name" value="Autotransporter beta-domain"/>
    <property type="match status" value="1"/>
</dbReference>
<name>A0A1K1QS00_SELRU</name>
<keyword evidence="3" id="KW-1185">Reference proteome</keyword>